<protein>
    <recommendedName>
        <fullName evidence="3">Xaa-Pro dipeptidyl-peptidase C-terminal domain-containing protein</fullName>
    </recommendedName>
</protein>
<dbReference type="InterPro" id="IPR000383">
    <property type="entry name" value="Xaa-Pro-like_dom"/>
</dbReference>
<evidence type="ECO:0000313" key="5">
    <source>
        <dbReference type="Proteomes" id="UP000198647"/>
    </source>
</evidence>
<reference evidence="4 5" key="1">
    <citation type="submission" date="2016-10" db="EMBL/GenBank/DDBJ databases">
        <authorList>
            <person name="Varghese N."/>
            <person name="Submissions S."/>
        </authorList>
    </citation>
    <scope>NUCLEOTIDE SEQUENCE [LARGE SCALE GENOMIC DNA]</scope>
    <source>
        <strain evidence="4 5">DSM 20748</strain>
    </source>
</reference>
<accession>A0A1H3H4I7</accession>
<dbReference type="RefSeq" id="WP_093107544.1">
    <property type="nucleotide sequence ID" value="NZ_FNOS01000005.1"/>
</dbReference>
<evidence type="ECO:0000256" key="2">
    <source>
        <dbReference type="SAM" id="MobiDB-lite"/>
    </source>
</evidence>
<evidence type="ECO:0000256" key="1">
    <source>
        <dbReference type="ARBA" id="ARBA00022801"/>
    </source>
</evidence>
<keyword evidence="5" id="KW-1185">Reference proteome</keyword>
<feature type="domain" description="Xaa-Pro dipeptidyl-peptidase C-terminal" evidence="3">
    <location>
        <begin position="307"/>
        <end position="545"/>
    </location>
</feature>
<proteinExistence type="predicted"/>
<dbReference type="Gene3D" id="2.60.120.260">
    <property type="entry name" value="Galactose-binding domain-like"/>
    <property type="match status" value="1"/>
</dbReference>
<dbReference type="InterPro" id="IPR005674">
    <property type="entry name" value="CocE/Ser_esterase"/>
</dbReference>
<organism evidence="4 5">
    <name type="scientific">Salimicrobium album</name>
    <dbReference type="NCBI Taxonomy" id="50717"/>
    <lineage>
        <taxon>Bacteria</taxon>
        <taxon>Bacillati</taxon>
        <taxon>Bacillota</taxon>
        <taxon>Bacilli</taxon>
        <taxon>Bacillales</taxon>
        <taxon>Bacillaceae</taxon>
        <taxon>Salimicrobium</taxon>
    </lineage>
</organism>
<dbReference type="SMART" id="SM00939">
    <property type="entry name" value="PepX_C"/>
    <property type="match status" value="1"/>
</dbReference>
<comment type="caution">
    <text evidence="4">The sequence shown here is derived from an EMBL/GenBank/DDBJ whole genome shotgun (WGS) entry which is preliminary data.</text>
</comment>
<name>A0A1H3H4I7_9BACI</name>
<keyword evidence="1" id="KW-0378">Hydrolase</keyword>
<evidence type="ECO:0000259" key="3">
    <source>
        <dbReference type="SMART" id="SM00939"/>
    </source>
</evidence>
<dbReference type="Pfam" id="PF08530">
    <property type="entry name" value="PepX_C"/>
    <property type="match status" value="1"/>
</dbReference>
<dbReference type="PANTHER" id="PTHR43056">
    <property type="entry name" value="PEPTIDASE S9 PROLYL OLIGOPEPTIDASE"/>
    <property type="match status" value="1"/>
</dbReference>
<dbReference type="Pfam" id="PF02129">
    <property type="entry name" value="Peptidase_S15"/>
    <property type="match status" value="1"/>
</dbReference>
<sequence>MIIEKNAACTLSDGEVLRADVYRPDDEERHPVLMMRLPYDKETPRYFEEYLSVPRMVESGYVVILQDVRGRFASGGEFYPFVHEGKDGYDAVEWAARLPFSDGRVGMFGMSYHGYTQLAAASQHPPSLRAIAPVMTMADPWEGLLNDSDTVSATGKFETWVLGSMIEDHLKRKGTLDEEKLQHYLDNLPDYLYDFPADTWGPVQDLDPDSYFFEVMQRRVPSRVVKEADLRQTLQSATVPALFMGGWYDALLPSTLSAYRVYNGEKSFWIGPWTHEEMTGRAGEVFFEGAETEIGTELIKDTTELHIKWFDHWLKSKPSGVEDKVHLYITGSNKWRSFPSMPHGREAEIFFLKGSHELSAAEGGGGLGKEKDQQPLPHHMLLDPGAPVPTYGGSALVAGNESGMFDISGLQTRPDVLVYTSEPLKEKKLIMGEVEARLWGEAPSELFDVFIRLSEVDESGRAWNITETYHRERVVPREPAEMNLSVGVTAHEVKAGHRLRIDLSASNAPHYDVNLNNGQTTRTAVHGEKATEFIYSGPERASAIYLPVER</sequence>
<dbReference type="InterPro" id="IPR050585">
    <property type="entry name" value="Xaa-Pro_dipeptidyl-ppase/CocE"/>
</dbReference>
<dbReference type="Proteomes" id="UP000198647">
    <property type="component" value="Unassembled WGS sequence"/>
</dbReference>
<dbReference type="Gene3D" id="3.40.50.1820">
    <property type="entry name" value="alpha/beta hydrolase"/>
    <property type="match status" value="1"/>
</dbReference>
<feature type="region of interest" description="Disordered" evidence="2">
    <location>
        <begin position="362"/>
        <end position="384"/>
    </location>
</feature>
<dbReference type="InterPro" id="IPR029058">
    <property type="entry name" value="AB_hydrolase_fold"/>
</dbReference>
<dbReference type="Gene3D" id="1.10.3020.10">
    <property type="entry name" value="alpha-amino acid ester hydrolase ( Helical cap domain)"/>
    <property type="match status" value="1"/>
</dbReference>
<gene>
    <name evidence="4" type="ORF">SAMN04488081_2034</name>
</gene>
<dbReference type="EMBL" id="FNOS01000005">
    <property type="protein sequence ID" value="SDY09559.1"/>
    <property type="molecule type" value="Genomic_DNA"/>
</dbReference>
<dbReference type="InterPro" id="IPR013736">
    <property type="entry name" value="Xaa-Pro_dipept_C"/>
</dbReference>
<evidence type="ECO:0000313" key="4">
    <source>
        <dbReference type="EMBL" id="SDY09559.1"/>
    </source>
</evidence>
<dbReference type="NCBIfam" id="TIGR00976">
    <property type="entry name" value="CocE_NonD"/>
    <property type="match status" value="1"/>
</dbReference>
<dbReference type="SUPFAM" id="SSF49785">
    <property type="entry name" value="Galactose-binding domain-like"/>
    <property type="match status" value="1"/>
</dbReference>
<dbReference type="InterPro" id="IPR008979">
    <property type="entry name" value="Galactose-bd-like_sf"/>
</dbReference>
<dbReference type="SUPFAM" id="SSF53474">
    <property type="entry name" value="alpha/beta-Hydrolases"/>
    <property type="match status" value="1"/>
</dbReference>
<dbReference type="PANTHER" id="PTHR43056:SF10">
    <property type="entry name" value="COCE_NOND FAMILY, PUTATIVE (AFU_ORTHOLOGUE AFUA_7G00600)-RELATED"/>
    <property type="match status" value="1"/>
</dbReference>